<dbReference type="InterPro" id="IPR053148">
    <property type="entry name" value="PD-DEXK-like_domain"/>
</dbReference>
<evidence type="ECO:0000313" key="2">
    <source>
        <dbReference type="EMBL" id="VVO10345.1"/>
    </source>
</evidence>
<reference evidence="2 3" key="1">
    <citation type="submission" date="2019-09" db="EMBL/GenBank/DDBJ databases">
        <authorList>
            <person name="Chandra G."/>
            <person name="Truman W A."/>
        </authorList>
    </citation>
    <scope>NUCLEOTIDE SEQUENCE [LARGE SCALE GENOMIC DNA]</scope>
    <source>
        <strain evidence="2">PS691</strain>
    </source>
</reference>
<dbReference type="AlphaFoldDB" id="A0A5E7DEI3"/>
<organism evidence="2 3">
    <name type="scientific">Pseudomonas fluorescens</name>
    <dbReference type="NCBI Taxonomy" id="294"/>
    <lineage>
        <taxon>Bacteria</taxon>
        <taxon>Pseudomonadati</taxon>
        <taxon>Pseudomonadota</taxon>
        <taxon>Gammaproteobacteria</taxon>
        <taxon>Pseudomonadales</taxon>
        <taxon>Pseudomonadaceae</taxon>
        <taxon>Pseudomonas</taxon>
    </lineage>
</organism>
<evidence type="ECO:0000259" key="1">
    <source>
        <dbReference type="Pfam" id="PF17761"/>
    </source>
</evidence>
<sequence>MSTPTSTHDQDPQLAPLLVSLGELIRQARQKALRAVDTLQVQTCWQIGRHIVEFEQEGAERAAYGKRLLPTLAKLLTGEFGKGFDERNLRHMRDFYQTFPIWNAVRTELSWERLFSQNPQ</sequence>
<dbReference type="PANTHER" id="PTHR30547">
    <property type="entry name" value="UNCHARACTERIZED PROTEIN YHCG-RELATED"/>
    <property type="match status" value="1"/>
</dbReference>
<feature type="domain" description="YhcG N-terminal" evidence="1">
    <location>
        <begin position="22"/>
        <end position="114"/>
    </location>
</feature>
<dbReference type="Proteomes" id="UP000337909">
    <property type="component" value="Unassembled WGS sequence"/>
</dbReference>
<evidence type="ECO:0000313" key="3">
    <source>
        <dbReference type="Proteomes" id="UP000337909"/>
    </source>
</evidence>
<dbReference type="InterPro" id="IPR041527">
    <property type="entry name" value="YhcG_N"/>
</dbReference>
<protein>
    <recommendedName>
        <fullName evidence="1">YhcG N-terminal domain-containing protein</fullName>
    </recommendedName>
</protein>
<gene>
    <name evidence="2" type="ORF">PS691_03351</name>
</gene>
<name>A0A5E7DEI3_PSEFL</name>
<dbReference type="EMBL" id="CABVHQ010000032">
    <property type="protein sequence ID" value="VVO10345.1"/>
    <property type="molecule type" value="Genomic_DNA"/>
</dbReference>
<accession>A0A5E7DEI3</accession>
<proteinExistence type="predicted"/>
<dbReference type="PANTHER" id="PTHR30547:SF5">
    <property type="entry name" value="NUCLEASE YHCG-RELATED"/>
    <property type="match status" value="1"/>
</dbReference>
<dbReference type="Pfam" id="PF17761">
    <property type="entry name" value="DUF1016_N"/>
    <property type="match status" value="1"/>
</dbReference>